<feature type="transmembrane region" description="Helical" evidence="17">
    <location>
        <begin position="90"/>
        <end position="111"/>
    </location>
</feature>
<dbReference type="InterPro" id="IPR003816">
    <property type="entry name" value="Nitrate_red_gam"/>
</dbReference>
<feature type="binding site" description="axial binding residue" evidence="16">
    <location>
        <position position="189"/>
    </location>
    <ligand>
        <name>heme b</name>
        <dbReference type="ChEBI" id="CHEBI:60344"/>
        <label>1</label>
    </ligand>
    <ligandPart>
        <name>Fe</name>
        <dbReference type="ChEBI" id="CHEBI:18248"/>
    </ligandPart>
</feature>
<comment type="subcellular location">
    <subcellularLocation>
        <location evidence="1">Cell membrane</location>
        <topology evidence="1">Multi-pass membrane protein</topology>
    </subcellularLocation>
</comment>
<dbReference type="InterPro" id="IPR051936">
    <property type="entry name" value="Heme-iron_electron_transfer"/>
</dbReference>
<feature type="transmembrane region" description="Helical" evidence="17">
    <location>
        <begin position="131"/>
        <end position="150"/>
    </location>
</feature>
<feature type="transmembrane region" description="Helical" evidence="17">
    <location>
        <begin position="12"/>
        <end position="30"/>
    </location>
</feature>
<evidence type="ECO:0000256" key="2">
    <source>
        <dbReference type="ARBA" id="ARBA00012500"/>
    </source>
</evidence>
<comment type="caution">
    <text evidence="19">The sequence shown here is derived from an EMBL/GenBank/DDBJ whole genome shotgun (WGS) entry which is preliminary data.</text>
</comment>
<evidence type="ECO:0000256" key="14">
    <source>
        <dbReference type="ARBA" id="ARBA00048294"/>
    </source>
</evidence>
<dbReference type="FunFam" id="1.20.950.20:FF:000001">
    <property type="entry name" value="Respiratory nitrate reductase subunit gamma"/>
    <property type="match status" value="1"/>
</dbReference>
<evidence type="ECO:0000313" key="19">
    <source>
        <dbReference type="EMBL" id="MBE1237378.1"/>
    </source>
</evidence>
<dbReference type="PANTHER" id="PTHR30598">
    <property type="entry name" value="NITRATE REDUCTASE PRIVATE CHAPERONE, REDOX ENZYME MATURATION PROTEIN REMP FAMILY"/>
    <property type="match status" value="1"/>
</dbReference>
<keyword evidence="9 17" id="KW-1133">Transmembrane helix</keyword>
<dbReference type="EC" id="1.7.5.1" evidence="2"/>
<organism evidence="19 20">
    <name type="scientific">Phaeovibrio sulfidiphilus</name>
    <dbReference type="NCBI Taxonomy" id="1220600"/>
    <lineage>
        <taxon>Bacteria</taxon>
        <taxon>Pseudomonadati</taxon>
        <taxon>Pseudomonadota</taxon>
        <taxon>Alphaproteobacteria</taxon>
        <taxon>Rhodospirillales</taxon>
        <taxon>Rhodospirillaceae</taxon>
        <taxon>Phaeovibrio</taxon>
    </lineage>
</organism>
<feature type="binding site" description="axial binding residue" evidence="16">
    <location>
        <position position="58"/>
    </location>
    <ligand>
        <name>heme b</name>
        <dbReference type="ChEBI" id="CHEBI:60344"/>
        <label>1</label>
    </ligand>
    <ligandPart>
        <name>Fe</name>
        <dbReference type="ChEBI" id="CHEBI:18248"/>
    </ligandPart>
</feature>
<feature type="binding site" description="axial binding residue" evidence="16">
    <location>
        <position position="207"/>
    </location>
    <ligand>
        <name>heme b</name>
        <dbReference type="ChEBI" id="CHEBI:60344"/>
        <label>1</label>
    </ligand>
    <ligandPart>
        <name>Fe</name>
        <dbReference type="ChEBI" id="CHEBI:18248"/>
    </ligandPart>
</feature>
<dbReference type="RefSeq" id="WP_192534386.1">
    <property type="nucleotide sequence ID" value="NZ_JACZHT010000004.1"/>
</dbReference>
<evidence type="ECO:0000256" key="5">
    <source>
        <dbReference type="ARBA" id="ARBA00022617"/>
    </source>
</evidence>
<feature type="transmembrane region" description="Helical" evidence="17">
    <location>
        <begin position="190"/>
        <end position="220"/>
    </location>
</feature>
<evidence type="ECO:0000256" key="9">
    <source>
        <dbReference type="ARBA" id="ARBA00022989"/>
    </source>
</evidence>
<evidence type="ECO:0000256" key="3">
    <source>
        <dbReference type="ARBA" id="ARBA00022448"/>
    </source>
</evidence>
<dbReference type="Proteomes" id="UP000631034">
    <property type="component" value="Unassembled WGS sequence"/>
</dbReference>
<keyword evidence="11 16" id="KW-0408">Iron</keyword>
<keyword evidence="3" id="KW-0813">Transport</keyword>
<feature type="transmembrane region" description="Helical" evidence="17">
    <location>
        <begin position="51"/>
        <end position="70"/>
    </location>
</feature>
<dbReference type="SUPFAM" id="SSF103501">
    <property type="entry name" value="Respiratory nitrate reductase 1 gamma chain"/>
    <property type="match status" value="1"/>
</dbReference>
<dbReference type="GO" id="GO:0046872">
    <property type="term" value="F:metal ion binding"/>
    <property type="evidence" value="ECO:0007669"/>
    <property type="project" value="UniProtKB-KW"/>
</dbReference>
<evidence type="ECO:0000256" key="12">
    <source>
        <dbReference type="ARBA" id="ARBA00023063"/>
    </source>
</evidence>
<keyword evidence="4" id="KW-1003">Cell membrane</keyword>
<evidence type="ECO:0000256" key="15">
    <source>
        <dbReference type="ARBA" id="ARBA00063882"/>
    </source>
</evidence>
<dbReference type="GO" id="GO:0020037">
    <property type="term" value="F:heme binding"/>
    <property type="evidence" value="ECO:0007669"/>
    <property type="project" value="TreeGrafter"/>
</dbReference>
<dbReference type="AlphaFoldDB" id="A0A8J6YME6"/>
<dbReference type="GO" id="GO:0160182">
    <property type="term" value="F:nitrate reductase (quinone) activity"/>
    <property type="evidence" value="ECO:0007669"/>
    <property type="project" value="UniProtKB-EC"/>
</dbReference>
<feature type="binding site" description="axial binding residue" evidence="16">
    <location>
        <position position="68"/>
    </location>
    <ligand>
        <name>heme b</name>
        <dbReference type="ChEBI" id="CHEBI:60344"/>
        <label>1</label>
    </ligand>
    <ligandPart>
        <name>Fe</name>
        <dbReference type="ChEBI" id="CHEBI:18248"/>
    </ligandPart>
</feature>
<keyword evidence="7" id="KW-0479">Metal-binding</keyword>
<evidence type="ECO:0000256" key="6">
    <source>
        <dbReference type="ARBA" id="ARBA00022692"/>
    </source>
</evidence>
<keyword evidence="8" id="KW-0249">Electron transport</keyword>
<evidence type="ECO:0000256" key="17">
    <source>
        <dbReference type="SAM" id="Phobius"/>
    </source>
</evidence>
<keyword evidence="20" id="KW-1185">Reference proteome</keyword>
<dbReference type="NCBIfam" id="TIGR00351">
    <property type="entry name" value="narI"/>
    <property type="match status" value="1"/>
</dbReference>
<evidence type="ECO:0000256" key="10">
    <source>
        <dbReference type="ARBA" id="ARBA00023002"/>
    </source>
</evidence>
<gene>
    <name evidence="19" type="primary">narI</name>
    <name evidence="19" type="ORF">IHV25_06925</name>
</gene>
<evidence type="ECO:0000256" key="7">
    <source>
        <dbReference type="ARBA" id="ARBA00022723"/>
    </source>
</evidence>
<dbReference type="GO" id="GO:0019645">
    <property type="term" value="P:anaerobic electron transport chain"/>
    <property type="evidence" value="ECO:0007669"/>
    <property type="project" value="UniProtKB-ARBA"/>
</dbReference>
<feature type="domain" description="NarG-like" evidence="18">
    <location>
        <begin position="8"/>
        <end position="230"/>
    </location>
</feature>
<protein>
    <recommendedName>
        <fullName evidence="2">nitrate reductase (quinone)</fullName>
        <ecNumber evidence="2">1.7.5.1</ecNumber>
    </recommendedName>
</protein>
<dbReference type="Gene3D" id="1.20.950.20">
    <property type="entry name" value="Transmembrane di-heme cytochromes, Chain C"/>
    <property type="match status" value="1"/>
</dbReference>
<evidence type="ECO:0000256" key="1">
    <source>
        <dbReference type="ARBA" id="ARBA00004651"/>
    </source>
</evidence>
<evidence type="ECO:0000256" key="13">
    <source>
        <dbReference type="ARBA" id="ARBA00023136"/>
    </source>
</evidence>
<keyword evidence="6 17" id="KW-0812">Transmembrane</keyword>
<keyword evidence="10 19" id="KW-0560">Oxidoreductase</keyword>
<keyword evidence="12" id="KW-0534">Nitrate assimilation</keyword>
<keyword evidence="13 17" id="KW-0472">Membrane</keyword>
<accession>A0A8J6YME6</accession>
<evidence type="ECO:0000256" key="11">
    <source>
        <dbReference type="ARBA" id="ARBA00023004"/>
    </source>
</evidence>
<dbReference type="GO" id="GO:0005886">
    <property type="term" value="C:plasma membrane"/>
    <property type="evidence" value="ECO:0007669"/>
    <property type="project" value="UniProtKB-SubCell"/>
</dbReference>
<evidence type="ECO:0000256" key="4">
    <source>
        <dbReference type="ARBA" id="ARBA00022475"/>
    </source>
</evidence>
<dbReference type="InterPro" id="IPR023234">
    <property type="entry name" value="NarG-like_domain"/>
</dbReference>
<dbReference type="EMBL" id="JACZHT010000004">
    <property type="protein sequence ID" value="MBE1237378.1"/>
    <property type="molecule type" value="Genomic_DNA"/>
</dbReference>
<dbReference type="InterPro" id="IPR036197">
    <property type="entry name" value="NarG-like_sf"/>
</dbReference>
<keyword evidence="5 16" id="KW-0349">Heme</keyword>
<dbReference type="GO" id="GO:0009055">
    <property type="term" value="F:electron transfer activity"/>
    <property type="evidence" value="ECO:0007669"/>
    <property type="project" value="TreeGrafter"/>
</dbReference>
<dbReference type="GO" id="GO:0009325">
    <property type="term" value="C:nitrate reductase complex"/>
    <property type="evidence" value="ECO:0007669"/>
    <property type="project" value="InterPro"/>
</dbReference>
<evidence type="ECO:0000256" key="16">
    <source>
        <dbReference type="PIRSR" id="PIRSR603816-1"/>
    </source>
</evidence>
<sequence length="231" mass="25936">MIQSYLHEFFFGYFPYLCLSVCLVATIIRYDREQYTWKADSSMLLRSRGMVIASNLFHVGILFLFLGHAVGLLTPHAVYEPFISAPQKAFLAMTAGGIAGIVCLLGMSWLLYRRLFDPRIRATSKPMDTVVLVLLYLQLLLGLGTIPFSARSPDGSSMMALANWAQYILTFRSGAADLIVHEPWVFKTHIVLGLLIIGLFPFTRLVHMLSGLTAPVRYLIRSGFQIARKRG</sequence>
<name>A0A8J6YME6_9PROT</name>
<evidence type="ECO:0000313" key="20">
    <source>
        <dbReference type="Proteomes" id="UP000631034"/>
    </source>
</evidence>
<reference evidence="19" key="1">
    <citation type="submission" date="2020-10" db="EMBL/GenBank/DDBJ databases">
        <title>Genome sequence of the unusual species of purple photosynthetic bacteria, Phaeovibrio sulfidiphilus DSM 23193, type strain.</title>
        <authorList>
            <person name="Kyndt J.A."/>
            <person name="Meyer T.E."/>
        </authorList>
    </citation>
    <scope>NUCLEOTIDE SEQUENCE</scope>
    <source>
        <strain evidence="19">DSM 23193</strain>
    </source>
</reference>
<comment type="catalytic activity">
    <reaction evidence="14">
        <text>nitrate + a quinol = a quinone + nitrite + H2O</text>
        <dbReference type="Rhea" id="RHEA:56144"/>
        <dbReference type="ChEBI" id="CHEBI:15377"/>
        <dbReference type="ChEBI" id="CHEBI:16301"/>
        <dbReference type="ChEBI" id="CHEBI:17632"/>
        <dbReference type="ChEBI" id="CHEBI:24646"/>
        <dbReference type="ChEBI" id="CHEBI:132124"/>
        <dbReference type="EC" id="1.7.5.1"/>
    </reaction>
</comment>
<evidence type="ECO:0000256" key="8">
    <source>
        <dbReference type="ARBA" id="ARBA00022982"/>
    </source>
</evidence>
<dbReference type="PANTHER" id="PTHR30598:SF3">
    <property type="entry name" value="RESPIRATORY NITRATE REDUCTASE 1 GAMMA CHAIN"/>
    <property type="match status" value="1"/>
</dbReference>
<dbReference type="Pfam" id="PF02665">
    <property type="entry name" value="Nitrate_red_gam"/>
    <property type="match status" value="1"/>
</dbReference>
<dbReference type="GO" id="GO:0042128">
    <property type="term" value="P:nitrate assimilation"/>
    <property type="evidence" value="ECO:0007669"/>
    <property type="project" value="UniProtKB-KW"/>
</dbReference>
<proteinExistence type="predicted"/>
<comment type="subunit">
    <text evidence="15">Dimer of heterotrimers each composed of an alpha, a beta and a gamma chain. Alpha and beta are catalytic chains; gamma chains are involved in binding the enzyme complex to the cytoplasmic membrane.</text>
</comment>
<evidence type="ECO:0000259" key="18">
    <source>
        <dbReference type="Pfam" id="PF02665"/>
    </source>
</evidence>